<dbReference type="Proteomes" id="UP000283734">
    <property type="component" value="Unassembled WGS sequence"/>
</dbReference>
<name>A0A418XR46_9GAMM</name>
<sequence>MENQRLRVIRFSRRRVPEEGLSGVPGGPCAGAGVCRWMLLWWEEEEEEEEGWVLGSVSG</sequence>
<dbReference type="AlphaFoldDB" id="A0A418XR46"/>
<gene>
    <name evidence="1" type="ORF">D4A39_16765</name>
</gene>
<evidence type="ECO:0000313" key="2">
    <source>
        <dbReference type="Proteomes" id="UP000283734"/>
    </source>
</evidence>
<proteinExistence type="predicted"/>
<protein>
    <submittedName>
        <fullName evidence="1">Uncharacterized protein</fullName>
    </submittedName>
</protein>
<dbReference type="EMBL" id="QYYA01000043">
    <property type="protein sequence ID" value="RJG14917.1"/>
    <property type="molecule type" value="Genomic_DNA"/>
</dbReference>
<keyword evidence="2" id="KW-1185">Reference proteome</keyword>
<evidence type="ECO:0000313" key="1">
    <source>
        <dbReference type="EMBL" id="RJG14917.1"/>
    </source>
</evidence>
<comment type="caution">
    <text evidence="1">The sequence shown here is derived from an EMBL/GenBank/DDBJ whole genome shotgun (WGS) entry which is preliminary data.</text>
</comment>
<accession>A0A418XR46</accession>
<reference evidence="1 2" key="1">
    <citation type="submission" date="2018-09" db="EMBL/GenBank/DDBJ databases">
        <title>Alcanivorax profundi sp. nov., isolated from 1000 m-depth seawater of the Mariana Trench.</title>
        <authorList>
            <person name="Liu J."/>
        </authorList>
    </citation>
    <scope>NUCLEOTIDE SEQUENCE [LARGE SCALE GENOMIC DNA]</scope>
    <source>
        <strain evidence="1 2">MTEO17</strain>
    </source>
</reference>
<organism evidence="1 2">
    <name type="scientific">Alcanivorax profundi</name>
    <dbReference type="NCBI Taxonomy" id="2338368"/>
    <lineage>
        <taxon>Bacteria</taxon>
        <taxon>Pseudomonadati</taxon>
        <taxon>Pseudomonadota</taxon>
        <taxon>Gammaproteobacteria</taxon>
        <taxon>Oceanospirillales</taxon>
        <taxon>Alcanivoracaceae</taxon>
        <taxon>Alcanivorax</taxon>
    </lineage>
</organism>